<reference evidence="4" key="1">
    <citation type="journal article" date="2019" name="Int. J. Syst. Evol. Microbiol.">
        <title>The Global Catalogue of Microorganisms (GCM) 10K type strain sequencing project: providing services to taxonomists for standard genome sequencing and annotation.</title>
        <authorList>
            <consortium name="The Broad Institute Genomics Platform"/>
            <consortium name="The Broad Institute Genome Sequencing Center for Infectious Disease"/>
            <person name="Wu L."/>
            <person name="Ma J."/>
        </authorList>
    </citation>
    <scope>NUCLEOTIDE SEQUENCE [LARGE SCALE GENOMIC DNA]</scope>
    <source>
        <strain evidence="4">KCTC 19812</strain>
    </source>
</reference>
<dbReference type="Gene3D" id="2.60.40.3650">
    <property type="match status" value="1"/>
</dbReference>
<evidence type="ECO:0000313" key="3">
    <source>
        <dbReference type="EMBL" id="MFD2200594.1"/>
    </source>
</evidence>
<comment type="caution">
    <text evidence="3">The sequence shown here is derived from an EMBL/GenBank/DDBJ whole genome shotgun (WGS) entry which is preliminary data.</text>
</comment>
<dbReference type="InterPro" id="IPR024191">
    <property type="entry name" value="Peptidase_M61"/>
</dbReference>
<gene>
    <name evidence="3" type="ORF">ACFSKV_03380</name>
</gene>
<dbReference type="Gene3D" id="1.10.390.10">
    <property type="entry name" value="Neutral Protease Domain 2"/>
    <property type="match status" value="1"/>
</dbReference>
<keyword evidence="4" id="KW-1185">Reference proteome</keyword>
<dbReference type="Pfam" id="PF17899">
    <property type="entry name" value="Peptidase_M61_N"/>
    <property type="match status" value="1"/>
</dbReference>
<feature type="domain" description="Peptidase M61 N-terminal" evidence="2">
    <location>
        <begin position="2"/>
        <end position="164"/>
    </location>
</feature>
<evidence type="ECO:0000259" key="1">
    <source>
        <dbReference type="Pfam" id="PF05299"/>
    </source>
</evidence>
<dbReference type="Proteomes" id="UP001597414">
    <property type="component" value="Unassembled WGS sequence"/>
</dbReference>
<dbReference type="InterPro" id="IPR007963">
    <property type="entry name" value="Peptidase_M61_catalytic"/>
</dbReference>
<proteinExistence type="predicted"/>
<dbReference type="EMBL" id="JBHUIV010000008">
    <property type="protein sequence ID" value="MFD2200594.1"/>
    <property type="molecule type" value="Genomic_DNA"/>
</dbReference>
<protein>
    <submittedName>
        <fullName evidence="3">M61 family peptidase</fullName>
    </submittedName>
</protein>
<accession>A0ABW5B5N1</accession>
<dbReference type="RefSeq" id="WP_380800383.1">
    <property type="nucleotide sequence ID" value="NZ_JBHUIV010000008.1"/>
</dbReference>
<dbReference type="PIRSF" id="PIRSF016493">
    <property type="entry name" value="Glycyl_aminpptds"/>
    <property type="match status" value="1"/>
</dbReference>
<evidence type="ECO:0000259" key="2">
    <source>
        <dbReference type="Pfam" id="PF17899"/>
    </source>
</evidence>
<feature type="domain" description="Peptidase M61 catalytic" evidence="1">
    <location>
        <begin position="258"/>
        <end position="371"/>
    </location>
</feature>
<organism evidence="3 4">
    <name type="scientific">Shivajiella indica</name>
    <dbReference type="NCBI Taxonomy" id="872115"/>
    <lineage>
        <taxon>Bacteria</taxon>
        <taxon>Pseudomonadati</taxon>
        <taxon>Bacteroidota</taxon>
        <taxon>Cytophagia</taxon>
        <taxon>Cytophagales</taxon>
        <taxon>Cyclobacteriaceae</taxon>
        <taxon>Shivajiella</taxon>
    </lineage>
</organism>
<evidence type="ECO:0000313" key="4">
    <source>
        <dbReference type="Proteomes" id="UP001597414"/>
    </source>
</evidence>
<sequence length="551" mass="65075">MHYQITRKSISSQYIEIKLFLDCKTNEEIHLQLAAWRPGRYELANYAQKIRGFKVENQNQIIAWKKLNKDFWSFKAMESGEYLISYEYYCNQMDAGSCWSDDTQLYLNFSNFIFDIPERKGHAIRLSIEVPSDYKIATAMTLTGLNQWLADSYQHLMDSPFLASGQLNHFTYQVDTCHFHLWFNGKIHFDVEKLVQDFRKFTAKQIQAFGEFPAKDYHFIFQLLPYKHYHGVEHAFSTVITIGPAEKLKEKGELDELFGISSHELYHFWNVCRLRPIELLEYDLSKEAYLDTGVVLEGVTTYMGDLFLLRSGYFSLKDYLLILEKKIQRELDSFGWKNQSIVESSFDLWLDGYKQGIPDKKVNIYNRGALLALCLDLILLENGSSLSQVMKSMWEKFGKTRKGYKLEDFKESIAEFILQKGEVDIFFNRFVFGHDDLSPLIFRLLDSIGIRVEESYSSNILLHQWGIRTDEKGKIKQIHPESLSYNYLMLEDQILNFDEINNNIPLRQLEIEVSRWNRELSFSIPMENRKFFPLYKLNFFQETPKLKKWME</sequence>
<dbReference type="Pfam" id="PF05299">
    <property type="entry name" value="Peptidase_M61"/>
    <property type="match status" value="1"/>
</dbReference>
<dbReference type="InterPro" id="IPR027268">
    <property type="entry name" value="Peptidase_M4/M1_CTD_sf"/>
</dbReference>
<name>A0ABW5B5N1_9BACT</name>
<dbReference type="InterPro" id="IPR040756">
    <property type="entry name" value="Peptidase_M61_N"/>
</dbReference>